<evidence type="ECO:0000313" key="1">
    <source>
        <dbReference type="EMBL" id="KKM20510.1"/>
    </source>
</evidence>
<proteinExistence type="predicted"/>
<gene>
    <name evidence="1" type="ORF">LCGC14_1644740</name>
</gene>
<dbReference type="EMBL" id="LAZR01013752">
    <property type="protein sequence ID" value="KKM20510.1"/>
    <property type="molecule type" value="Genomic_DNA"/>
</dbReference>
<reference evidence="1" key="1">
    <citation type="journal article" date="2015" name="Nature">
        <title>Complex archaea that bridge the gap between prokaryotes and eukaryotes.</title>
        <authorList>
            <person name="Spang A."/>
            <person name="Saw J.H."/>
            <person name="Jorgensen S.L."/>
            <person name="Zaremba-Niedzwiedzka K."/>
            <person name="Martijn J."/>
            <person name="Lind A.E."/>
            <person name="van Eijk R."/>
            <person name="Schleper C."/>
            <person name="Guy L."/>
            <person name="Ettema T.J."/>
        </authorList>
    </citation>
    <scope>NUCLEOTIDE SEQUENCE</scope>
</reference>
<dbReference type="AlphaFoldDB" id="A0A0F9KYH8"/>
<sequence>MTGHTKLASLTSEGILRKIDDDEPIFVLRATDKFAPEVIRFWAALLRQANNSPSDKEQDALECATEMEDWQAKNGCKVPD</sequence>
<name>A0A0F9KYH8_9ZZZZ</name>
<protein>
    <submittedName>
        <fullName evidence="1">Uncharacterized protein</fullName>
    </submittedName>
</protein>
<organism evidence="1">
    <name type="scientific">marine sediment metagenome</name>
    <dbReference type="NCBI Taxonomy" id="412755"/>
    <lineage>
        <taxon>unclassified sequences</taxon>
        <taxon>metagenomes</taxon>
        <taxon>ecological metagenomes</taxon>
    </lineage>
</organism>
<comment type="caution">
    <text evidence="1">The sequence shown here is derived from an EMBL/GenBank/DDBJ whole genome shotgun (WGS) entry which is preliminary data.</text>
</comment>
<accession>A0A0F9KYH8</accession>